<name>A0A426U1D8_9CHLR</name>
<feature type="coiled-coil region" evidence="4">
    <location>
        <begin position="276"/>
        <end position="303"/>
    </location>
</feature>
<evidence type="ECO:0000256" key="3">
    <source>
        <dbReference type="ARBA" id="ARBA00023186"/>
    </source>
</evidence>
<dbReference type="GO" id="GO:0140662">
    <property type="term" value="F:ATP-dependent protein folding chaperone"/>
    <property type="evidence" value="ECO:0007669"/>
    <property type="project" value="InterPro"/>
</dbReference>
<dbReference type="SUPFAM" id="SSF53067">
    <property type="entry name" value="Actin-like ATPase domain"/>
    <property type="match status" value="2"/>
</dbReference>
<keyword evidence="3" id="KW-0143">Chaperone</keyword>
<dbReference type="InterPro" id="IPR043129">
    <property type="entry name" value="ATPase_NBD"/>
</dbReference>
<dbReference type="InterPro" id="IPR013126">
    <property type="entry name" value="Hsp_70_fam"/>
</dbReference>
<dbReference type="EMBL" id="RSAS01000354">
    <property type="protein sequence ID" value="RRR73158.1"/>
    <property type="molecule type" value="Genomic_DNA"/>
</dbReference>
<proteinExistence type="predicted"/>
<evidence type="ECO:0000313" key="5">
    <source>
        <dbReference type="EMBL" id="RRR73158.1"/>
    </source>
</evidence>
<dbReference type="Gene3D" id="3.30.420.40">
    <property type="match status" value="2"/>
</dbReference>
<reference evidence="5 6" key="1">
    <citation type="submission" date="2018-12" db="EMBL/GenBank/DDBJ databases">
        <title>Genome Sequence of Candidatus Viridilinea halotolerans isolated from saline sulfide-rich spring.</title>
        <authorList>
            <person name="Grouzdev D.S."/>
            <person name="Burganskaya E.I."/>
            <person name="Krutkina M.S."/>
            <person name="Sukhacheva M.V."/>
            <person name="Gorlenko V.M."/>
        </authorList>
    </citation>
    <scope>NUCLEOTIDE SEQUENCE [LARGE SCALE GENOMIC DNA]</scope>
    <source>
        <strain evidence="5">Chok-6</strain>
    </source>
</reference>
<sequence length="546" mass="61898">MVMGIIELTTQIKQGKHMHIGVDFGTTYTKIAFCSEGRLEQFHYPSPPNAHPYVPTAVAYQVRNGRQVISIGEAARSDAINEEDVVFCENMKMLLPLKSEADWRHHGWNATCSPREVMRDYLHHLLRASDDSFERRIGQMGRIVVSVPELWQRQTNLGAETLRQILVDDLQLPVDHLQSEPVCAAAYYISQVKPDLTKPLHLLVCDMGGGTFDMVLCRVLQTTQGYKIQVLDFDGKGQLGLGSAGVAFDQQVVRIAYQKKGRKFDLHDSDVIADIRAFEKSKLENHEKVKESLQEKFAKYRNDPDFRDTRFYSWNRKEDSVTFEEVCTSFDPIRAGIEQVMKPLLARTQAQNWSIDRVALVGGFSQFPLVEETILECLGMRGSNDQPRALQQLTSDERFFAIARGAALIAQGSVQIEEYFPHTLELIIHRQRPNLHKIALPIVEAGQMLAGRVHPYYAQQDGRDVLVDVREQSYGNLPVQLRLMGKDEPMKLATSMTEFPPPGRYRVGLLVDRANIGTLVFDPVEDGEQRRYLLGEISPSLLLEES</sequence>
<evidence type="ECO:0000256" key="2">
    <source>
        <dbReference type="ARBA" id="ARBA00022840"/>
    </source>
</evidence>
<keyword evidence="2" id="KW-0067">ATP-binding</keyword>
<evidence type="ECO:0000256" key="1">
    <source>
        <dbReference type="ARBA" id="ARBA00022741"/>
    </source>
</evidence>
<accession>A0A426U1D8</accession>
<evidence type="ECO:0000313" key="6">
    <source>
        <dbReference type="Proteomes" id="UP000280307"/>
    </source>
</evidence>
<gene>
    <name evidence="5" type="ORF">EI684_09250</name>
</gene>
<dbReference type="Gene3D" id="3.90.640.10">
    <property type="entry name" value="Actin, Chain A, domain 4"/>
    <property type="match status" value="1"/>
</dbReference>
<organism evidence="5 6">
    <name type="scientific">Candidatus Viridilinea halotolerans</name>
    <dbReference type="NCBI Taxonomy" id="2491704"/>
    <lineage>
        <taxon>Bacteria</taxon>
        <taxon>Bacillati</taxon>
        <taxon>Chloroflexota</taxon>
        <taxon>Chloroflexia</taxon>
        <taxon>Chloroflexales</taxon>
        <taxon>Chloroflexineae</taxon>
        <taxon>Oscillochloridaceae</taxon>
        <taxon>Candidatus Viridilinea</taxon>
    </lineage>
</organism>
<dbReference type="Proteomes" id="UP000280307">
    <property type="component" value="Unassembled WGS sequence"/>
</dbReference>
<dbReference type="CDD" id="cd10170">
    <property type="entry name" value="ASKHA_NBD_HSP70"/>
    <property type="match status" value="1"/>
</dbReference>
<dbReference type="PANTHER" id="PTHR42749:SF1">
    <property type="entry name" value="CELL SHAPE-DETERMINING PROTEIN MREB"/>
    <property type="match status" value="1"/>
</dbReference>
<keyword evidence="4" id="KW-0175">Coiled coil</keyword>
<comment type="caution">
    <text evidence="5">The sequence shown here is derived from an EMBL/GenBank/DDBJ whole genome shotgun (WGS) entry which is preliminary data.</text>
</comment>
<dbReference type="PRINTS" id="PR00301">
    <property type="entry name" value="HEATSHOCK70"/>
</dbReference>
<dbReference type="AlphaFoldDB" id="A0A426U1D8"/>
<evidence type="ECO:0000256" key="4">
    <source>
        <dbReference type="SAM" id="Coils"/>
    </source>
</evidence>
<keyword evidence="1" id="KW-0547">Nucleotide-binding</keyword>
<dbReference type="PANTHER" id="PTHR42749">
    <property type="entry name" value="CELL SHAPE-DETERMINING PROTEIN MREB"/>
    <property type="match status" value="1"/>
</dbReference>
<dbReference type="GO" id="GO:0005524">
    <property type="term" value="F:ATP binding"/>
    <property type="evidence" value="ECO:0007669"/>
    <property type="project" value="UniProtKB-KW"/>
</dbReference>
<dbReference type="Pfam" id="PF00012">
    <property type="entry name" value="HSP70"/>
    <property type="match status" value="1"/>
</dbReference>
<protein>
    <submittedName>
        <fullName evidence="5">Hsp70 family protein</fullName>
    </submittedName>
</protein>